<dbReference type="InterPro" id="IPR016102">
    <property type="entry name" value="Succinyl-CoA_synth-like"/>
</dbReference>
<dbReference type="InterPro" id="IPR036291">
    <property type="entry name" value="NAD(P)-bd_dom_sf"/>
</dbReference>
<keyword evidence="2" id="KW-0436">Ligase</keyword>
<sequence length="292" mass="29661">MLPFLSSRPRRVVVFNPTGRYAARQVAEMQAAGTPVVAGIALGRGGETLDGLPLLDSLADLDAPADAAVLYTPPEGTLGAVRQCAAAGIATIVAAAEYVPVHDALRAARAAREAGSWLLGPNTLGLCVPGEGEGGLLLGSVSPAFCAPGRVAMLGRSGTLTLATSRLMTRAGIGQRAVIHMGGDTVIGRNPHEWLAALADDPGTAAVLYCGEIGGDKEYALAEAIAAFSKPVVATIVGRHAPADRQMGHAGALIGAERESAASKLAALREGGARVAPTPYAAIDILKEILVP</sequence>
<dbReference type="Pfam" id="PF00549">
    <property type="entry name" value="Ligase_CoA"/>
    <property type="match status" value="1"/>
</dbReference>
<dbReference type="RefSeq" id="WP_257714833.1">
    <property type="nucleotide sequence ID" value="NZ_JANJOU010000002.1"/>
</dbReference>
<dbReference type="InterPro" id="IPR003781">
    <property type="entry name" value="CoA-bd"/>
</dbReference>
<evidence type="ECO:0000256" key="2">
    <source>
        <dbReference type="ARBA" id="ARBA00022598"/>
    </source>
</evidence>
<comment type="caution">
    <text evidence="5">The sequence shown here is derived from an EMBL/GenBank/DDBJ whole genome shotgun (WGS) entry which is preliminary data.</text>
</comment>
<dbReference type="Gene3D" id="3.40.50.261">
    <property type="entry name" value="Succinyl-CoA synthetase domains"/>
    <property type="match status" value="1"/>
</dbReference>
<dbReference type="PANTHER" id="PTHR11117:SF2">
    <property type="entry name" value="SUCCINATE--COA LIGASE [ADP_GDP-FORMING] SUBUNIT ALPHA, MITOCHONDRIAL"/>
    <property type="match status" value="1"/>
</dbReference>
<dbReference type="Pfam" id="PF13380">
    <property type="entry name" value="CoA_binding_2"/>
    <property type="match status" value="1"/>
</dbReference>
<protein>
    <submittedName>
        <fullName evidence="5">CoA-binding protein</fullName>
    </submittedName>
</protein>
<evidence type="ECO:0000256" key="1">
    <source>
        <dbReference type="ARBA" id="ARBA00022532"/>
    </source>
</evidence>
<keyword evidence="6" id="KW-1185">Reference proteome</keyword>
<gene>
    <name evidence="5" type="ORF">NRP21_03715</name>
</gene>
<dbReference type="PIRSF" id="PIRSF001553">
    <property type="entry name" value="SucCS_alpha"/>
    <property type="match status" value="1"/>
</dbReference>
<dbReference type="SUPFAM" id="SSF51735">
    <property type="entry name" value="NAD(P)-binding Rossmann-fold domains"/>
    <property type="match status" value="1"/>
</dbReference>
<evidence type="ECO:0000259" key="4">
    <source>
        <dbReference type="SMART" id="SM00881"/>
    </source>
</evidence>
<dbReference type="PRINTS" id="PR01798">
    <property type="entry name" value="SCOASYNTHASE"/>
</dbReference>
<name>A0ABT1X2G0_9PROT</name>
<dbReference type="InterPro" id="IPR017440">
    <property type="entry name" value="Cit_synth/succinyl-CoA_lig_AS"/>
</dbReference>
<dbReference type="Gene3D" id="3.40.50.720">
    <property type="entry name" value="NAD(P)-binding Rossmann-like Domain"/>
    <property type="match status" value="1"/>
</dbReference>
<dbReference type="PROSITE" id="PS00399">
    <property type="entry name" value="SUCCINYL_COA_LIG_2"/>
    <property type="match status" value="1"/>
</dbReference>
<organism evidence="5 6">
    <name type="scientific">Roseomonas populi</name>
    <dbReference type="NCBI Taxonomy" id="3121582"/>
    <lineage>
        <taxon>Bacteria</taxon>
        <taxon>Pseudomonadati</taxon>
        <taxon>Pseudomonadota</taxon>
        <taxon>Alphaproteobacteria</taxon>
        <taxon>Acetobacterales</taxon>
        <taxon>Roseomonadaceae</taxon>
        <taxon>Roseomonas</taxon>
    </lineage>
</organism>
<evidence type="ECO:0000313" key="5">
    <source>
        <dbReference type="EMBL" id="MCR0981154.1"/>
    </source>
</evidence>
<dbReference type="SMART" id="SM00881">
    <property type="entry name" value="CoA_binding"/>
    <property type="match status" value="1"/>
</dbReference>
<keyword evidence="3" id="KW-0547">Nucleotide-binding</keyword>
<dbReference type="EMBL" id="JANJOU010000002">
    <property type="protein sequence ID" value="MCR0981154.1"/>
    <property type="molecule type" value="Genomic_DNA"/>
</dbReference>
<proteinExistence type="predicted"/>
<reference evidence="5 6" key="1">
    <citation type="submission" date="2022-06" db="EMBL/GenBank/DDBJ databases">
        <title>Roseomonas CN29.</title>
        <authorList>
            <person name="Cheng Y."/>
            <person name="He X."/>
        </authorList>
    </citation>
    <scope>NUCLEOTIDE SEQUENCE [LARGE SCALE GENOMIC DNA]</scope>
    <source>
        <strain evidence="5 6">CN29</strain>
    </source>
</reference>
<feature type="domain" description="CoA-binding" evidence="4">
    <location>
        <begin position="5"/>
        <end position="99"/>
    </location>
</feature>
<dbReference type="SUPFAM" id="SSF52210">
    <property type="entry name" value="Succinyl-CoA synthetase domains"/>
    <property type="match status" value="1"/>
</dbReference>
<dbReference type="InterPro" id="IPR005810">
    <property type="entry name" value="CoA_lig_alpha"/>
</dbReference>
<dbReference type="PANTHER" id="PTHR11117">
    <property type="entry name" value="SUCCINYL-COA LIGASE SUBUNIT ALPHA"/>
    <property type="match status" value="1"/>
</dbReference>
<keyword evidence="1" id="KW-0816">Tricarboxylic acid cycle</keyword>
<dbReference type="Proteomes" id="UP001524642">
    <property type="component" value="Unassembled WGS sequence"/>
</dbReference>
<accession>A0ABT1X2G0</accession>
<evidence type="ECO:0000313" key="6">
    <source>
        <dbReference type="Proteomes" id="UP001524642"/>
    </source>
</evidence>
<dbReference type="InterPro" id="IPR005811">
    <property type="entry name" value="SUCC_ACL_C"/>
</dbReference>
<evidence type="ECO:0000256" key="3">
    <source>
        <dbReference type="ARBA" id="ARBA00022741"/>
    </source>
</evidence>